<dbReference type="Gene3D" id="3.80.10.10">
    <property type="entry name" value="Ribonuclease Inhibitor"/>
    <property type="match status" value="1"/>
</dbReference>
<organism evidence="2 3">
    <name type="scientific">Piromyces finnis</name>
    <dbReference type="NCBI Taxonomy" id="1754191"/>
    <lineage>
        <taxon>Eukaryota</taxon>
        <taxon>Fungi</taxon>
        <taxon>Fungi incertae sedis</taxon>
        <taxon>Chytridiomycota</taxon>
        <taxon>Chytridiomycota incertae sedis</taxon>
        <taxon>Neocallimastigomycetes</taxon>
        <taxon>Neocallimastigales</taxon>
        <taxon>Neocallimastigaceae</taxon>
        <taxon>Piromyces</taxon>
    </lineage>
</organism>
<evidence type="ECO:0008006" key="4">
    <source>
        <dbReference type="Google" id="ProtNLM"/>
    </source>
</evidence>
<evidence type="ECO:0000256" key="1">
    <source>
        <dbReference type="SAM" id="MobiDB-lite"/>
    </source>
</evidence>
<protein>
    <recommendedName>
        <fullName evidence="4">F-box domain-containing protein</fullName>
    </recommendedName>
</protein>
<evidence type="ECO:0000313" key="2">
    <source>
        <dbReference type="EMBL" id="ORX47631.1"/>
    </source>
</evidence>
<gene>
    <name evidence="2" type="ORF">BCR36DRAFT_584738</name>
</gene>
<dbReference type="EMBL" id="MCFH01000030">
    <property type="protein sequence ID" value="ORX47631.1"/>
    <property type="molecule type" value="Genomic_DNA"/>
</dbReference>
<dbReference type="SUPFAM" id="SSF52047">
    <property type="entry name" value="RNI-like"/>
    <property type="match status" value="1"/>
</dbReference>
<dbReference type="Proteomes" id="UP000193719">
    <property type="component" value="Unassembled WGS sequence"/>
</dbReference>
<dbReference type="OrthoDB" id="2123214at2759"/>
<comment type="caution">
    <text evidence="2">The sequence shown here is derived from an EMBL/GenBank/DDBJ whole genome shotgun (WGS) entry which is preliminary data.</text>
</comment>
<dbReference type="STRING" id="1754191.A0A1Y1V5B9"/>
<feature type="compositionally biased region" description="Low complexity" evidence="1">
    <location>
        <begin position="64"/>
        <end position="85"/>
    </location>
</feature>
<proteinExistence type="predicted"/>
<feature type="region of interest" description="Disordered" evidence="1">
    <location>
        <begin position="50"/>
        <end position="94"/>
    </location>
</feature>
<evidence type="ECO:0000313" key="3">
    <source>
        <dbReference type="Proteomes" id="UP000193719"/>
    </source>
</evidence>
<feature type="region of interest" description="Disordered" evidence="1">
    <location>
        <begin position="111"/>
        <end position="141"/>
    </location>
</feature>
<name>A0A1Y1V5B9_9FUNG</name>
<dbReference type="InterPro" id="IPR032675">
    <property type="entry name" value="LRR_dom_sf"/>
</dbReference>
<keyword evidence="3" id="KW-1185">Reference proteome</keyword>
<dbReference type="AlphaFoldDB" id="A0A1Y1V5B9"/>
<reference evidence="2 3" key="1">
    <citation type="submission" date="2016-08" db="EMBL/GenBank/DDBJ databases">
        <title>Genomes of anaerobic fungi encode conserved fungal cellulosomes for biomass hydrolysis.</title>
        <authorList>
            <consortium name="DOE Joint Genome Institute"/>
            <person name="Haitjema C.H."/>
            <person name="Gilmore S.P."/>
            <person name="Henske J.K."/>
            <person name="Solomon K.V."/>
            <person name="De Groot R."/>
            <person name="Kuo A."/>
            <person name="Mondo S.J."/>
            <person name="Salamov A.A."/>
            <person name="Labutti K."/>
            <person name="Zhao Z."/>
            <person name="Chiniquy J."/>
            <person name="Barry K."/>
            <person name="Brewer H.M."/>
            <person name="Purvine S.O."/>
            <person name="Wright A.T."/>
            <person name="Boxma B."/>
            <person name="Van Alen T."/>
            <person name="Hackstein J.H."/>
            <person name="Baker S.E."/>
            <person name="Grigoriev I.V."/>
            <person name="O'Malley M.A."/>
        </authorList>
    </citation>
    <scope>NUCLEOTIDE SEQUENCE [LARGE SCALE GENOMIC DNA]</scope>
    <source>
        <strain evidence="3">finn</strain>
    </source>
</reference>
<feature type="compositionally biased region" description="Low complexity" evidence="1">
    <location>
        <begin position="126"/>
        <end position="141"/>
    </location>
</feature>
<sequence length="537" mass="61862">MDTISLDDDDYFEDIDLDADNVVDDKVKEDNEQNNRWQIIHEKLVHEEIEENQKKDSNHEDSSIFNGINIENNNINTNNNNSNDNDNIKKPAENNPLLNFTSLIEKMEETHISKQDSIKKAEESNSKINSNDTSSTSNSKYSFTSLPGRIQLEILSYCSESDLFNCLQTNFQISRAAAIILWGSQLHFGANDKERLKLFVGALNRKPQIHPYASYVQTVTIENIMDEIPMYTRQPCWILVRELLFHCSKNIRRLKLGFQDEKFFEIKSLEVPEIYFSCLEELDIEPYSDVSPEFVSDLLKRCEANGRLKKLTIPNCFWSFIPFSVIAEIVRIGPSLALLDLSAYKQTPKQKPENLPKLTTEAQIKEYNDLMMMLANNCKNLQFLNLSHNMYIYDTVVEQFLINNNKLERLNLEDSHLSDYTLLSLSHDAPPTISFVELKCGYIDNLENNNQAQPPSTKFTTSVVEMVLKELNNRKSLCDVIGLSLPDRLIQPGSTSLISTKVWLNQLEGCTLDEELNSTNDNGWRKWRKYGKLRILV</sequence>
<reference evidence="2 3" key="2">
    <citation type="submission" date="2016-08" db="EMBL/GenBank/DDBJ databases">
        <title>Pervasive Adenine N6-methylation of Active Genes in Fungi.</title>
        <authorList>
            <consortium name="DOE Joint Genome Institute"/>
            <person name="Mondo S.J."/>
            <person name="Dannebaum R.O."/>
            <person name="Kuo R.C."/>
            <person name="Labutti K."/>
            <person name="Haridas S."/>
            <person name="Kuo A."/>
            <person name="Salamov A."/>
            <person name="Ahrendt S.R."/>
            <person name="Lipzen A."/>
            <person name="Sullivan W."/>
            <person name="Andreopoulos W.B."/>
            <person name="Clum A."/>
            <person name="Lindquist E."/>
            <person name="Daum C."/>
            <person name="Ramamoorthy G.K."/>
            <person name="Gryganskyi A."/>
            <person name="Culley D."/>
            <person name="Magnuson J.K."/>
            <person name="James T.Y."/>
            <person name="O'Malley M.A."/>
            <person name="Stajich J.E."/>
            <person name="Spatafora J.W."/>
            <person name="Visel A."/>
            <person name="Grigoriev I.V."/>
        </authorList>
    </citation>
    <scope>NUCLEOTIDE SEQUENCE [LARGE SCALE GENOMIC DNA]</scope>
    <source>
        <strain evidence="3">finn</strain>
    </source>
</reference>
<feature type="compositionally biased region" description="Basic and acidic residues" evidence="1">
    <location>
        <begin position="111"/>
        <end position="125"/>
    </location>
</feature>
<accession>A0A1Y1V5B9</accession>
<feature type="compositionally biased region" description="Basic and acidic residues" evidence="1">
    <location>
        <begin position="50"/>
        <end position="62"/>
    </location>
</feature>